<dbReference type="Proteomes" id="UP001642484">
    <property type="component" value="Unassembled WGS sequence"/>
</dbReference>
<keyword evidence="2" id="KW-1185">Reference proteome</keyword>
<proteinExistence type="predicted"/>
<organism evidence="1 2">
    <name type="scientific">Durusdinium trenchii</name>
    <dbReference type="NCBI Taxonomy" id="1381693"/>
    <lineage>
        <taxon>Eukaryota</taxon>
        <taxon>Sar</taxon>
        <taxon>Alveolata</taxon>
        <taxon>Dinophyceae</taxon>
        <taxon>Suessiales</taxon>
        <taxon>Symbiodiniaceae</taxon>
        <taxon>Durusdinium</taxon>
    </lineage>
</organism>
<comment type="caution">
    <text evidence="1">The sequence shown here is derived from an EMBL/GenBank/DDBJ whole genome shotgun (WGS) entry which is preliminary data.</text>
</comment>
<reference evidence="1 2" key="1">
    <citation type="submission" date="2024-02" db="EMBL/GenBank/DDBJ databases">
        <authorList>
            <person name="Chen Y."/>
            <person name="Shah S."/>
            <person name="Dougan E. K."/>
            <person name="Thang M."/>
            <person name="Chan C."/>
        </authorList>
    </citation>
    <scope>NUCLEOTIDE SEQUENCE [LARGE SCALE GENOMIC DNA]</scope>
</reference>
<dbReference type="EMBL" id="CAXAMN010005557">
    <property type="protein sequence ID" value="CAK9014152.1"/>
    <property type="molecule type" value="Genomic_DNA"/>
</dbReference>
<gene>
    <name evidence="1" type="ORF">CCMP2556_LOCUS11551</name>
</gene>
<protein>
    <submittedName>
        <fullName evidence="1">Uncharacterized protein</fullName>
    </submittedName>
</protein>
<evidence type="ECO:0000313" key="2">
    <source>
        <dbReference type="Proteomes" id="UP001642484"/>
    </source>
</evidence>
<accession>A0ABP0JJ09</accession>
<name>A0ABP0JJ09_9DINO</name>
<sequence>MDPRPGHDRRTFTSTTVTTKTVPTETVTFTAPSTRNKNRLGLFRSGANFQCHWREKNLPSPRGLGHFLFNQHLLDADLACPEASQITATRNCGHQDFKCQAHDVT</sequence>
<evidence type="ECO:0000313" key="1">
    <source>
        <dbReference type="EMBL" id="CAK9014152.1"/>
    </source>
</evidence>